<keyword evidence="2" id="KW-1185">Reference proteome</keyword>
<evidence type="ECO:0008006" key="3">
    <source>
        <dbReference type="Google" id="ProtNLM"/>
    </source>
</evidence>
<dbReference type="EMBL" id="BGKI01000007">
    <property type="protein sequence ID" value="GBH34465.1"/>
    <property type="molecule type" value="Genomic_DNA"/>
</dbReference>
<proteinExistence type="predicted"/>
<gene>
    <name evidence="1" type="ORF">NZNM25_12560</name>
</gene>
<name>A0A2S2KSN0_9ARCH</name>
<evidence type="ECO:0000313" key="1">
    <source>
        <dbReference type="EMBL" id="GBH34465.1"/>
    </source>
</evidence>
<dbReference type="Proteomes" id="UP000245829">
    <property type="component" value="Unassembled WGS sequence"/>
</dbReference>
<protein>
    <recommendedName>
        <fullName evidence="3">DUF922 domain-containing protein</fullName>
    </recommendedName>
</protein>
<dbReference type="OrthoDB" id="4918at2157"/>
<dbReference type="RefSeq" id="WP_109877096.1">
    <property type="nucleotide sequence ID" value="NZ_AP026695.1"/>
</dbReference>
<organism evidence="1 2">
    <name type="scientific">Nitrosopumilus zosterae</name>
    <dbReference type="NCBI Taxonomy" id="718286"/>
    <lineage>
        <taxon>Archaea</taxon>
        <taxon>Nitrososphaerota</taxon>
        <taxon>Nitrososphaeria</taxon>
        <taxon>Nitrosopumilales</taxon>
        <taxon>Nitrosopumilaceae</taxon>
        <taxon>Nitrosopumilus</taxon>
    </lineage>
</organism>
<evidence type="ECO:0000313" key="2">
    <source>
        <dbReference type="Proteomes" id="UP000245829"/>
    </source>
</evidence>
<reference evidence="1 2" key="1">
    <citation type="submission" date="2018-05" db="EMBL/GenBank/DDBJ databases">
        <title>genome sequencing of Nitrosopumilus sp. NM25.</title>
        <authorList>
            <person name="Mori K."/>
            <person name="Nakagawa T."/>
        </authorList>
    </citation>
    <scope>NUCLEOTIDE SEQUENCE [LARGE SCALE GENOMIC DNA]</scope>
    <source>
        <strain evidence="1 2">NM25</strain>
    </source>
</reference>
<sequence length="178" mass="21471">MNENDVVVWSKETFLKWADFQAESNPATFEDSHSVIKYKFTWTINSEKIDEQILFLIENIRIYVEFFPHLSWVRISQDTDRLLNHEQGHFDLAEMIRQEYIEKLQAVFYGKHFPTRGQNEEQQKQFAKEDSGRMIAEEIEKLEQVLVKRRQEYDAMTEFGHNLEKQLEFDLKFNKLRS</sequence>
<dbReference type="AlphaFoldDB" id="A0A2S2KSN0"/>
<dbReference type="GeneID" id="76209247"/>
<accession>A0A2S2KSN0</accession>
<comment type="caution">
    <text evidence="1">The sequence shown here is derived from an EMBL/GenBank/DDBJ whole genome shotgun (WGS) entry which is preliminary data.</text>
</comment>